<dbReference type="EMBL" id="DVMO01000126">
    <property type="protein sequence ID" value="HIU28352.1"/>
    <property type="molecule type" value="Genomic_DNA"/>
</dbReference>
<comment type="caution">
    <text evidence="1">The sequence shown here is derived from an EMBL/GenBank/DDBJ whole genome shotgun (WGS) entry which is preliminary data.</text>
</comment>
<dbReference type="AlphaFoldDB" id="A0A9D1I5L7"/>
<dbReference type="Gene3D" id="3.40.710.10">
    <property type="entry name" value="DD-peptidase/beta-lactamase superfamily"/>
    <property type="match status" value="1"/>
</dbReference>
<accession>A0A9D1I5L7</accession>
<evidence type="ECO:0000313" key="1">
    <source>
        <dbReference type="EMBL" id="HIU28352.1"/>
    </source>
</evidence>
<feature type="non-terminal residue" evidence="1">
    <location>
        <position position="1"/>
    </location>
</feature>
<proteinExistence type="predicted"/>
<name>A0A9D1I5L7_9FIRM</name>
<sequence length="237" mass="26993">GKLPSGKRLISEDVFREMITKQIDFTDFIQGDNLFPLDGYSFGWQTGRYRDRYILRHTGKIEGYSSIQVFMPEEQIGVSVLVNFHSPTMSLMLTVLYHVLDKLLGLADHDWAGEFHGKEPAPEADFNDCYVDLFGERYPQAEERNFGPQDDSITGIYSNPGYDPVEIIKEGDDFYLVNRHMKNQIIPYFGGLYKVTGLKEDILTYDLPLSFIKDKGGSITALAIPLEPLTSDIIFTR</sequence>
<dbReference type="SUPFAM" id="SSF56601">
    <property type="entry name" value="beta-lactamase/transpeptidase-like"/>
    <property type="match status" value="1"/>
</dbReference>
<dbReference type="InterPro" id="IPR012338">
    <property type="entry name" value="Beta-lactam/transpept-like"/>
</dbReference>
<reference evidence="1" key="2">
    <citation type="journal article" date="2021" name="PeerJ">
        <title>Extensive microbial diversity within the chicken gut microbiome revealed by metagenomics and culture.</title>
        <authorList>
            <person name="Gilroy R."/>
            <person name="Ravi A."/>
            <person name="Getino M."/>
            <person name="Pursley I."/>
            <person name="Horton D.L."/>
            <person name="Alikhan N.F."/>
            <person name="Baker D."/>
            <person name="Gharbi K."/>
            <person name="Hall N."/>
            <person name="Watson M."/>
            <person name="Adriaenssens E.M."/>
            <person name="Foster-Nyarko E."/>
            <person name="Jarju S."/>
            <person name="Secka A."/>
            <person name="Antonio M."/>
            <person name="Oren A."/>
            <person name="Chaudhuri R.R."/>
            <person name="La Ragione R."/>
            <person name="Hildebrand F."/>
            <person name="Pallen M.J."/>
        </authorList>
    </citation>
    <scope>NUCLEOTIDE SEQUENCE</scope>
    <source>
        <strain evidence="1">11300</strain>
    </source>
</reference>
<evidence type="ECO:0000313" key="2">
    <source>
        <dbReference type="Proteomes" id="UP000824091"/>
    </source>
</evidence>
<evidence type="ECO:0008006" key="3">
    <source>
        <dbReference type="Google" id="ProtNLM"/>
    </source>
</evidence>
<protein>
    <recommendedName>
        <fullName evidence="3">Beta-lactamase-related domain-containing protein</fullName>
    </recommendedName>
</protein>
<gene>
    <name evidence="1" type="ORF">IAD16_08235</name>
</gene>
<dbReference type="Proteomes" id="UP000824091">
    <property type="component" value="Unassembled WGS sequence"/>
</dbReference>
<organism evidence="1 2">
    <name type="scientific">Candidatus Fimisoma avicola</name>
    <dbReference type="NCBI Taxonomy" id="2840826"/>
    <lineage>
        <taxon>Bacteria</taxon>
        <taxon>Bacillati</taxon>
        <taxon>Bacillota</taxon>
        <taxon>Clostridia</taxon>
        <taxon>Eubacteriales</taxon>
        <taxon>Candidatus Fimisoma</taxon>
    </lineage>
</organism>
<reference evidence="1" key="1">
    <citation type="submission" date="2020-10" db="EMBL/GenBank/DDBJ databases">
        <authorList>
            <person name="Gilroy R."/>
        </authorList>
    </citation>
    <scope>NUCLEOTIDE SEQUENCE</scope>
    <source>
        <strain evidence="1">11300</strain>
    </source>
</reference>